<feature type="chain" id="PRO_5046430712" evidence="2">
    <location>
        <begin position="20"/>
        <end position="229"/>
    </location>
</feature>
<keyword evidence="5" id="KW-1185">Reference proteome</keyword>
<accession>A0ABT7TEJ1</accession>
<proteinExistence type="predicted"/>
<reference evidence="4 5" key="1">
    <citation type="submission" date="2023-06" db="EMBL/GenBank/DDBJ databases">
        <authorList>
            <person name="Feng G."/>
            <person name="Li J."/>
            <person name="Zhu H."/>
        </authorList>
    </citation>
    <scope>NUCLEOTIDE SEQUENCE [LARGE SCALE GENOMIC DNA]</scope>
    <source>
        <strain evidence="4 5">RHCJP20</strain>
    </source>
</reference>
<evidence type="ECO:0000313" key="5">
    <source>
        <dbReference type="Proteomes" id="UP001235720"/>
    </source>
</evidence>
<dbReference type="InterPro" id="IPR025326">
    <property type="entry name" value="DUF4232"/>
</dbReference>
<feature type="compositionally biased region" description="Gly residues" evidence="1">
    <location>
        <begin position="65"/>
        <end position="81"/>
    </location>
</feature>
<dbReference type="Pfam" id="PF14016">
    <property type="entry name" value="DUF4232"/>
    <property type="match status" value="1"/>
</dbReference>
<dbReference type="EMBL" id="JAUCMM010000003">
    <property type="protein sequence ID" value="MDM7887995.1"/>
    <property type="molecule type" value="Genomic_DNA"/>
</dbReference>
<evidence type="ECO:0000256" key="2">
    <source>
        <dbReference type="SAM" id="SignalP"/>
    </source>
</evidence>
<evidence type="ECO:0000259" key="3">
    <source>
        <dbReference type="Pfam" id="PF14016"/>
    </source>
</evidence>
<evidence type="ECO:0000256" key="1">
    <source>
        <dbReference type="SAM" id="MobiDB-lite"/>
    </source>
</evidence>
<feature type="region of interest" description="Disordered" evidence="1">
    <location>
        <begin position="27"/>
        <end position="81"/>
    </location>
</feature>
<evidence type="ECO:0000313" key="4">
    <source>
        <dbReference type="EMBL" id="MDM7887995.1"/>
    </source>
</evidence>
<feature type="compositionally biased region" description="Low complexity" evidence="1">
    <location>
        <begin position="32"/>
        <end position="64"/>
    </location>
</feature>
<keyword evidence="2" id="KW-0732">Signal</keyword>
<feature type="signal peptide" evidence="2">
    <location>
        <begin position="1"/>
        <end position="19"/>
    </location>
</feature>
<protein>
    <submittedName>
        <fullName evidence="4">DUF4232 domain-containing protein</fullName>
    </submittedName>
</protein>
<gene>
    <name evidence="4" type="ORF">QUG98_05955</name>
</gene>
<comment type="caution">
    <text evidence="4">The sequence shown here is derived from an EMBL/GenBank/DDBJ whole genome shotgun (WGS) entry which is preliminary data.</text>
</comment>
<name>A0ABT7TEJ1_9MICO</name>
<dbReference type="Proteomes" id="UP001235720">
    <property type="component" value="Unassembled WGS sequence"/>
</dbReference>
<dbReference type="RefSeq" id="WP_289469698.1">
    <property type="nucleotide sequence ID" value="NZ_JAUCMM010000003.1"/>
</dbReference>
<organism evidence="4 5">
    <name type="scientific">Curtobacterium subtropicum</name>
    <dbReference type="NCBI Taxonomy" id="3055138"/>
    <lineage>
        <taxon>Bacteria</taxon>
        <taxon>Bacillati</taxon>
        <taxon>Actinomycetota</taxon>
        <taxon>Actinomycetes</taxon>
        <taxon>Micrococcales</taxon>
        <taxon>Microbacteriaceae</taxon>
        <taxon>Curtobacterium</taxon>
    </lineage>
</organism>
<sequence>MHRSTRTPIVLASTGVVLALALTGCSSSGSDTAPTATETVTATPSAGSPSSIASSTPSSSTAASGTGGSASGGSAGGGTGSDGGRCATGSLTGSIESGSGGAAGSTYVHLALRNTGSTTCTLQGWPGVSFVGGGSGEQIGAAATRDEASAHPTVTLAPGAVAVAPLKITQAENYPTAKCDPVAADGFRVYPPGSTESLFVRDSGVTACRSTDAGLLNVQGLVPEGQAAD</sequence>
<feature type="domain" description="DUF4232" evidence="3">
    <location>
        <begin position="86"/>
        <end position="218"/>
    </location>
</feature>
<dbReference type="PROSITE" id="PS51257">
    <property type="entry name" value="PROKAR_LIPOPROTEIN"/>
    <property type="match status" value="1"/>
</dbReference>